<feature type="transmembrane region" description="Helical" evidence="1">
    <location>
        <begin position="7"/>
        <end position="29"/>
    </location>
</feature>
<dbReference type="Pfam" id="PF04020">
    <property type="entry name" value="Phage_holin_4_2"/>
    <property type="match status" value="1"/>
</dbReference>
<dbReference type="RefSeq" id="WP_103923556.1">
    <property type="nucleotide sequence ID" value="NZ_BBFN01000002.1"/>
</dbReference>
<evidence type="ECO:0000256" key="1">
    <source>
        <dbReference type="SAM" id="Phobius"/>
    </source>
</evidence>
<evidence type="ECO:0000313" key="2">
    <source>
        <dbReference type="EMBL" id="SEF64136.1"/>
    </source>
</evidence>
<dbReference type="EMBL" id="FNVR01000003">
    <property type="protein sequence ID" value="SEF64136.1"/>
    <property type="molecule type" value="Genomic_DNA"/>
</dbReference>
<dbReference type="PANTHER" id="PTHR37309">
    <property type="entry name" value="SLR0284 PROTEIN"/>
    <property type="match status" value="1"/>
</dbReference>
<reference evidence="3" key="1">
    <citation type="submission" date="2016-10" db="EMBL/GenBank/DDBJ databases">
        <authorList>
            <person name="Varghese N."/>
            <person name="Submissions S."/>
        </authorList>
    </citation>
    <scope>NUCLEOTIDE SEQUENCE [LARGE SCALE GENOMIC DNA]</scope>
    <source>
        <strain evidence="3">DSM 17298</strain>
    </source>
</reference>
<organism evidence="2 3">
    <name type="scientific">Algoriphagus boritolerans DSM 17298 = JCM 18970</name>
    <dbReference type="NCBI Taxonomy" id="1120964"/>
    <lineage>
        <taxon>Bacteria</taxon>
        <taxon>Pseudomonadati</taxon>
        <taxon>Bacteroidota</taxon>
        <taxon>Cytophagia</taxon>
        <taxon>Cytophagales</taxon>
        <taxon>Cyclobacteriaceae</taxon>
        <taxon>Algoriphagus</taxon>
    </lineage>
</organism>
<keyword evidence="1" id="KW-0472">Membrane</keyword>
<dbReference type="InterPro" id="IPR007165">
    <property type="entry name" value="Phage_holin_4_2"/>
</dbReference>
<feature type="transmembrane region" description="Helical" evidence="1">
    <location>
        <begin position="94"/>
        <end position="113"/>
    </location>
</feature>
<keyword evidence="3" id="KW-1185">Reference proteome</keyword>
<name>A0A1H5TMZ1_9BACT</name>
<dbReference type="OrthoDB" id="6402664at2"/>
<proteinExistence type="predicted"/>
<keyword evidence="1" id="KW-1133">Transmembrane helix</keyword>
<keyword evidence="1" id="KW-0812">Transmembrane</keyword>
<feature type="transmembrane region" description="Helical" evidence="1">
    <location>
        <begin position="35"/>
        <end position="53"/>
    </location>
</feature>
<gene>
    <name evidence="2" type="ORF">SAMN03080598_00847</name>
</gene>
<accession>A0A1H5TMZ1</accession>
<dbReference type="PANTHER" id="PTHR37309:SF1">
    <property type="entry name" value="SLR0284 PROTEIN"/>
    <property type="match status" value="1"/>
</dbReference>
<feature type="transmembrane region" description="Helical" evidence="1">
    <location>
        <begin position="65"/>
        <end position="88"/>
    </location>
</feature>
<dbReference type="AlphaFoldDB" id="A0A1H5TMZ1"/>
<dbReference type="Proteomes" id="UP000236736">
    <property type="component" value="Unassembled WGS sequence"/>
</dbReference>
<protein>
    <submittedName>
        <fullName evidence="2">Putative membrane protein</fullName>
    </submittedName>
</protein>
<dbReference type="STRING" id="1120964.GCA_001313265_00788"/>
<sequence length="121" mass="13036">MENTNKAGSVLTKILLGGISVLIADFLLSGVTIDTWTTGFLLAAVIILINFTLKPIMIILTLPITLITFGLFLLVINAGVILLAAYFIPGFTVANFWWALGFSLVLSLINGVFGNSLNSYR</sequence>
<evidence type="ECO:0000313" key="3">
    <source>
        <dbReference type="Proteomes" id="UP000236736"/>
    </source>
</evidence>